<dbReference type="GO" id="GO:0007017">
    <property type="term" value="P:microtubule-based process"/>
    <property type="evidence" value="ECO:0007669"/>
    <property type="project" value="InterPro"/>
</dbReference>
<proteinExistence type="inferred from homology"/>
<dbReference type="PRINTS" id="PR01161">
    <property type="entry name" value="TUBULIN"/>
</dbReference>
<name>A0A6L2PMM0_COPFO</name>
<dbReference type="AlphaFoldDB" id="A0A6L2PMM0"/>
<sequence>MLQLSLFFPLHVRSFMITNDSELSCLTLNWWELLVYMPFGITADTVHSFAVTFTLTSNLLLTGAQGIIAHSVAGAKPVSRSSAAADLIIRTEDSAYTYATCATLLPKKLWVWFCTTCESWLTSTLAFTVFSSYIAFGGGTVLGFTLVPLGRLLVDYGKKNELELAIYSAPQVSTAAVVVPYSSILTTHTTLEHSGSFHH</sequence>
<keyword evidence="2" id="KW-0493">Microtubule</keyword>
<evidence type="ECO:0000256" key="1">
    <source>
        <dbReference type="ARBA" id="ARBA00009636"/>
    </source>
</evidence>
<keyword evidence="3" id="KW-0547">Nucleotide-binding</keyword>
<keyword evidence="4" id="KW-0342">GTP-binding</keyword>
<organism evidence="5 6">
    <name type="scientific">Coptotermes formosanus</name>
    <name type="common">Formosan subterranean termite</name>
    <dbReference type="NCBI Taxonomy" id="36987"/>
    <lineage>
        <taxon>Eukaryota</taxon>
        <taxon>Metazoa</taxon>
        <taxon>Ecdysozoa</taxon>
        <taxon>Arthropoda</taxon>
        <taxon>Hexapoda</taxon>
        <taxon>Insecta</taxon>
        <taxon>Pterygota</taxon>
        <taxon>Neoptera</taxon>
        <taxon>Polyneoptera</taxon>
        <taxon>Dictyoptera</taxon>
        <taxon>Blattodea</taxon>
        <taxon>Blattoidea</taxon>
        <taxon>Termitoidae</taxon>
        <taxon>Rhinotermitidae</taxon>
        <taxon>Coptotermes</taxon>
    </lineage>
</organism>
<dbReference type="Proteomes" id="UP000502823">
    <property type="component" value="Unassembled WGS sequence"/>
</dbReference>
<comment type="caution">
    <text evidence="5">The sequence shown here is derived from an EMBL/GenBank/DDBJ whole genome shotgun (WGS) entry which is preliminary data.</text>
</comment>
<dbReference type="OrthoDB" id="1662883at2759"/>
<dbReference type="GO" id="GO:0005874">
    <property type="term" value="C:microtubule"/>
    <property type="evidence" value="ECO:0007669"/>
    <property type="project" value="UniProtKB-KW"/>
</dbReference>
<dbReference type="InterPro" id="IPR000217">
    <property type="entry name" value="Tubulin"/>
</dbReference>
<reference evidence="6" key="1">
    <citation type="submission" date="2020-01" db="EMBL/GenBank/DDBJ databases">
        <title>Draft genome sequence of the Termite Coptotermes fromosanus.</title>
        <authorList>
            <person name="Itakura S."/>
            <person name="Yosikawa Y."/>
            <person name="Umezawa K."/>
        </authorList>
    </citation>
    <scope>NUCLEOTIDE SEQUENCE [LARGE SCALE GENOMIC DNA]</scope>
</reference>
<keyword evidence="6" id="KW-1185">Reference proteome</keyword>
<accession>A0A6L2PMM0</accession>
<gene>
    <name evidence="5" type="ORF">Cfor_01527</name>
</gene>
<evidence type="ECO:0000313" key="5">
    <source>
        <dbReference type="EMBL" id="GFG33646.1"/>
    </source>
</evidence>
<evidence type="ECO:0000256" key="4">
    <source>
        <dbReference type="ARBA" id="ARBA00023134"/>
    </source>
</evidence>
<dbReference type="SUPFAM" id="SSF52490">
    <property type="entry name" value="Tubulin nucleotide-binding domain-like"/>
    <property type="match status" value="1"/>
</dbReference>
<evidence type="ECO:0000256" key="2">
    <source>
        <dbReference type="ARBA" id="ARBA00022701"/>
    </source>
</evidence>
<comment type="similarity">
    <text evidence="1">Belongs to the tubulin family.</text>
</comment>
<dbReference type="EMBL" id="BLKM01000443">
    <property type="protein sequence ID" value="GFG33646.1"/>
    <property type="molecule type" value="Genomic_DNA"/>
</dbReference>
<evidence type="ECO:0000313" key="6">
    <source>
        <dbReference type="Proteomes" id="UP000502823"/>
    </source>
</evidence>
<protein>
    <submittedName>
        <fullName evidence="5">Uncharacterized protein</fullName>
    </submittedName>
</protein>
<dbReference type="GO" id="GO:0005525">
    <property type="term" value="F:GTP binding"/>
    <property type="evidence" value="ECO:0007669"/>
    <property type="project" value="UniProtKB-KW"/>
</dbReference>
<dbReference type="Gene3D" id="3.40.50.1440">
    <property type="entry name" value="Tubulin/FtsZ, GTPase domain"/>
    <property type="match status" value="1"/>
</dbReference>
<evidence type="ECO:0000256" key="3">
    <source>
        <dbReference type="ARBA" id="ARBA00022741"/>
    </source>
</evidence>
<dbReference type="PANTHER" id="PTHR11588">
    <property type="entry name" value="TUBULIN"/>
    <property type="match status" value="1"/>
</dbReference>
<dbReference type="InParanoid" id="A0A6L2PMM0"/>
<dbReference type="InterPro" id="IPR036525">
    <property type="entry name" value="Tubulin/FtsZ_GTPase_sf"/>
</dbReference>